<dbReference type="GO" id="GO:0003848">
    <property type="term" value="F:2-amino-4-hydroxy-6-hydroxymethyldihydropteridine diphosphokinase activity"/>
    <property type="evidence" value="ECO:0007669"/>
    <property type="project" value="UniProtKB-EC"/>
</dbReference>
<keyword evidence="9" id="KW-0289">Folate biosynthesis</keyword>
<protein>
    <recommendedName>
        <fullName evidence="4">2-amino-4-hydroxy-6-hydroxymethyldihydropteridine pyrophosphokinase</fullName>
        <ecNumber evidence="3">2.7.6.3</ecNumber>
    </recommendedName>
    <alternativeName>
        <fullName evidence="11">6-hydroxymethyl-7,8-dihydropterin pyrophosphokinase</fullName>
    </alternativeName>
    <alternativeName>
        <fullName evidence="12">7,8-dihydro-6-hydroxymethylpterin-pyrophosphokinase</fullName>
    </alternativeName>
</protein>
<evidence type="ECO:0000313" key="14">
    <source>
        <dbReference type="EMBL" id="SFV38832.1"/>
    </source>
</evidence>
<name>A0A1I7NW10_9HYPH</name>
<keyword evidence="5" id="KW-0808">Transferase</keyword>
<dbReference type="InterPro" id="IPR035907">
    <property type="entry name" value="Hppk_sf"/>
</dbReference>
<dbReference type="SUPFAM" id="SSF55083">
    <property type="entry name" value="6-hydroxymethyl-7,8-dihydropterin pyrophosphokinase, HPPK"/>
    <property type="match status" value="1"/>
</dbReference>
<comment type="similarity">
    <text evidence="2">Belongs to the HPPK family.</text>
</comment>
<evidence type="ECO:0000256" key="6">
    <source>
        <dbReference type="ARBA" id="ARBA00022741"/>
    </source>
</evidence>
<evidence type="ECO:0000256" key="11">
    <source>
        <dbReference type="ARBA" id="ARBA00029766"/>
    </source>
</evidence>
<reference evidence="15" key="1">
    <citation type="submission" date="2016-10" db="EMBL/GenBank/DDBJ databases">
        <authorList>
            <person name="Varghese N."/>
            <person name="Submissions S."/>
        </authorList>
    </citation>
    <scope>NUCLEOTIDE SEQUENCE [LARGE SCALE GENOMIC DNA]</scope>
    <source>
        <strain evidence="15">DSM 1565</strain>
    </source>
</reference>
<gene>
    <name evidence="14" type="ORF">SAMN04488557_3872</name>
</gene>
<organism evidence="14 15">
    <name type="scientific">Hyphomicrobium facile</name>
    <dbReference type="NCBI Taxonomy" id="51670"/>
    <lineage>
        <taxon>Bacteria</taxon>
        <taxon>Pseudomonadati</taxon>
        <taxon>Pseudomonadota</taxon>
        <taxon>Alphaproteobacteria</taxon>
        <taxon>Hyphomicrobiales</taxon>
        <taxon>Hyphomicrobiaceae</taxon>
        <taxon>Hyphomicrobium</taxon>
    </lineage>
</organism>
<evidence type="ECO:0000256" key="5">
    <source>
        <dbReference type="ARBA" id="ARBA00022679"/>
    </source>
</evidence>
<dbReference type="PROSITE" id="PS00794">
    <property type="entry name" value="HPPK"/>
    <property type="match status" value="1"/>
</dbReference>
<evidence type="ECO:0000256" key="9">
    <source>
        <dbReference type="ARBA" id="ARBA00022909"/>
    </source>
</evidence>
<dbReference type="CDD" id="cd00483">
    <property type="entry name" value="HPPK"/>
    <property type="match status" value="1"/>
</dbReference>
<dbReference type="UniPathway" id="UPA00077">
    <property type="reaction ID" value="UER00155"/>
</dbReference>
<dbReference type="GO" id="GO:0016301">
    <property type="term" value="F:kinase activity"/>
    <property type="evidence" value="ECO:0007669"/>
    <property type="project" value="UniProtKB-KW"/>
</dbReference>
<dbReference type="OrthoDB" id="9808041at2"/>
<dbReference type="PANTHER" id="PTHR43071:SF1">
    <property type="entry name" value="2-AMINO-4-HYDROXY-6-HYDROXYMETHYLDIHYDROPTERIDINE PYROPHOSPHOKINASE"/>
    <property type="match status" value="1"/>
</dbReference>
<evidence type="ECO:0000256" key="8">
    <source>
        <dbReference type="ARBA" id="ARBA00022840"/>
    </source>
</evidence>
<dbReference type="PANTHER" id="PTHR43071">
    <property type="entry name" value="2-AMINO-4-HYDROXY-6-HYDROXYMETHYLDIHYDROPTERIDINE PYROPHOSPHOKINASE"/>
    <property type="match status" value="1"/>
</dbReference>
<comment type="function">
    <text evidence="10">Catalyzes the transfer of pyrophosphate from adenosine triphosphate (ATP) to 6-hydroxymethyl-7,8-dihydropterin, an enzymatic step in folate biosynthesis pathway.</text>
</comment>
<dbReference type="Gene3D" id="3.30.70.560">
    <property type="entry name" value="7,8-Dihydro-6-hydroxymethylpterin-pyrophosphokinase HPPK"/>
    <property type="match status" value="1"/>
</dbReference>
<dbReference type="RefSeq" id="WP_092869375.1">
    <property type="nucleotide sequence ID" value="NZ_FPCH01000004.1"/>
</dbReference>
<dbReference type="NCBIfam" id="TIGR01498">
    <property type="entry name" value="folK"/>
    <property type="match status" value="1"/>
</dbReference>
<dbReference type="AlphaFoldDB" id="A0A1I7NW10"/>
<evidence type="ECO:0000256" key="10">
    <source>
        <dbReference type="ARBA" id="ARBA00029409"/>
    </source>
</evidence>
<sequence length="175" mass="19614">MADAERARAELQGSARAYDAILALGTNLGDRIENIEEAIRWLTADGSIRLVSRSKLYRSAPWGVTDQDWFINACIAIQTTLSPHELLKRCQTVENDMGRVRTLRWGPRIIDVDILTFQDLTIAEPDLTVPHPLIAERAFVLVPLKDVAPELRLNGRSIDAMLETLDRSEVEAVQP</sequence>
<feature type="domain" description="7,8-dihydro-6-hydroxymethylpterin-pyrophosphokinase" evidence="13">
    <location>
        <begin position="104"/>
        <end position="115"/>
    </location>
</feature>
<dbReference type="Proteomes" id="UP000199423">
    <property type="component" value="Unassembled WGS sequence"/>
</dbReference>
<evidence type="ECO:0000259" key="13">
    <source>
        <dbReference type="PROSITE" id="PS00794"/>
    </source>
</evidence>
<keyword evidence="15" id="KW-1185">Reference proteome</keyword>
<evidence type="ECO:0000256" key="3">
    <source>
        <dbReference type="ARBA" id="ARBA00013253"/>
    </source>
</evidence>
<keyword evidence="8" id="KW-0067">ATP-binding</keyword>
<evidence type="ECO:0000256" key="12">
    <source>
        <dbReference type="ARBA" id="ARBA00033413"/>
    </source>
</evidence>
<dbReference type="GO" id="GO:0046654">
    <property type="term" value="P:tetrahydrofolate biosynthetic process"/>
    <property type="evidence" value="ECO:0007669"/>
    <property type="project" value="UniProtKB-UniPathway"/>
</dbReference>
<comment type="pathway">
    <text evidence="1">Cofactor biosynthesis; tetrahydrofolate biosynthesis; 2-amino-4-hydroxy-6-hydroxymethyl-7,8-dihydropteridine diphosphate from 7,8-dihydroneopterin triphosphate: step 4/4.</text>
</comment>
<dbReference type="EMBL" id="FPCH01000004">
    <property type="protein sequence ID" value="SFV38832.1"/>
    <property type="molecule type" value="Genomic_DNA"/>
</dbReference>
<evidence type="ECO:0000256" key="7">
    <source>
        <dbReference type="ARBA" id="ARBA00022777"/>
    </source>
</evidence>
<dbReference type="Pfam" id="PF01288">
    <property type="entry name" value="HPPK"/>
    <property type="match status" value="1"/>
</dbReference>
<evidence type="ECO:0000256" key="4">
    <source>
        <dbReference type="ARBA" id="ARBA00016218"/>
    </source>
</evidence>
<dbReference type="STRING" id="51670.SAMN04488557_3872"/>
<evidence type="ECO:0000256" key="1">
    <source>
        <dbReference type="ARBA" id="ARBA00005051"/>
    </source>
</evidence>
<keyword evidence="6" id="KW-0547">Nucleotide-binding</keyword>
<accession>A0A1I7NW10</accession>
<evidence type="ECO:0000256" key="2">
    <source>
        <dbReference type="ARBA" id="ARBA00005810"/>
    </source>
</evidence>
<dbReference type="GO" id="GO:0046656">
    <property type="term" value="P:folic acid biosynthetic process"/>
    <property type="evidence" value="ECO:0007669"/>
    <property type="project" value="UniProtKB-KW"/>
</dbReference>
<proteinExistence type="inferred from homology"/>
<dbReference type="InterPro" id="IPR000550">
    <property type="entry name" value="Hppk"/>
</dbReference>
<dbReference type="GO" id="GO:0005524">
    <property type="term" value="F:ATP binding"/>
    <property type="evidence" value="ECO:0007669"/>
    <property type="project" value="UniProtKB-KW"/>
</dbReference>
<keyword evidence="7 14" id="KW-0418">Kinase</keyword>
<dbReference type="EC" id="2.7.6.3" evidence="3"/>
<evidence type="ECO:0000313" key="15">
    <source>
        <dbReference type="Proteomes" id="UP000199423"/>
    </source>
</evidence>